<accession>A0A8T1VDA8</accession>
<dbReference type="Proteomes" id="UP000694044">
    <property type="component" value="Unassembled WGS sequence"/>
</dbReference>
<protein>
    <submittedName>
        <fullName evidence="2">Formate dehydrogenase (NAD+)</fullName>
    </submittedName>
</protein>
<evidence type="ECO:0000313" key="2">
    <source>
        <dbReference type="EMBL" id="KAG7377504.1"/>
    </source>
</evidence>
<feature type="compositionally biased region" description="Polar residues" evidence="1">
    <location>
        <begin position="25"/>
        <end position="36"/>
    </location>
</feature>
<dbReference type="EMBL" id="JAGDFM010000517">
    <property type="protein sequence ID" value="KAG7377504.1"/>
    <property type="molecule type" value="Genomic_DNA"/>
</dbReference>
<feature type="compositionally biased region" description="Basic residues" evidence="1">
    <location>
        <begin position="100"/>
        <end position="115"/>
    </location>
</feature>
<sequence length="444" mass="50467">MKHQNTAFARGGRASSTTSSAISSPLSDTLAPTRSWASIVAPRPDGHESVDGTEQLGEGREGGDTGPSTATGSAEEDPEAEGPTHAQDDTSTESEETVRPKRKYPKRKHRKGTHTIRKEEKERLLKEMEILQKEMTALKKRAIDPTFSVDQLVRKSSRQRLQESIQGHMNTFCKALSIMSDYTLCNIQAGTPLQEKIILKKDLESRHETLQAVKARKLKEGEEFLKIRRSELDPFKALAEDQRYETDSGGFCSARFSIMQFEGVESVRQVFDLVIFYFSNMEISVSEKLETLVTVRENDDDSTTEGITQNFLMSTTTKMGMQMESNTVMFSEFCERDDITCSDRGYGIVVSEFVDFDERYPYRSTERVRKDVNGVIEVRGYNRPNHDGSGEDERVVVMTRWVQNTLHRPEFPMAVDGWQELRHSMDSWGLLLHRTLLESLHSQL</sequence>
<keyword evidence="3" id="KW-1185">Reference proteome</keyword>
<dbReference type="AlphaFoldDB" id="A0A8T1VDA8"/>
<gene>
    <name evidence="2" type="primary">FDH1_7</name>
    <name evidence="2" type="ORF">PHYPSEUDO_011535</name>
</gene>
<dbReference type="OrthoDB" id="123020at2759"/>
<name>A0A8T1VDA8_9STRA</name>
<organism evidence="2 3">
    <name type="scientific">Phytophthora pseudosyringae</name>
    <dbReference type="NCBI Taxonomy" id="221518"/>
    <lineage>
        <taxon>Eukaryota</taxon>
        <taxon>Sar</taxon>
        <taxon>Stramenopiles</taxon>
        <taxon>Oomycota</taxon>
        <taxon>Peronosporomycetes</taxon>
        <taxon>Peronosporales</taxon>
        <taxon>Peronosporaceae</taxon>
        <taxon>Phytophthora</taxon>
    </lineage>
</organism>
<evidence type="ECO:0000256" key="1">
    <source>
        <dbReference type="SAM" id="MobiDB-lite"/>
    </source>
</evidence>
<proteinExistence type="predicted"/>
<reference evidence="2" key="1">
    <citation type="submission" date="2021-02" db="EMBL/GenBank/DDBJ databases">
        <authorList>
            <person name="Palmer J.M."/>
        </authorList>
    </citation>
    <scope>NUCLEOTIDE SEQUENCE</scope>
    <source>
        <strain evidence="2">SCRP734</strain>
    </source>
</reference>
<evidence type="ECO:0000313" key="3">
    <source>
        <dbReference type="Proteomes" id="UP000694044"/>
    </source>
</evidence>
<comment type="caution">
    <text evidence="2">The sequence shown here is derived from an EMBL/GenBank/DDBJ whole genome shotgun (WGS) entry which is preliminary data.</text>
</comment>
<feature type="compositionally biased region" description="Low complexity" evidence="1">
    <location>
        <begin position="14"/>
        <end position="24"/>
    </location>
</feature>
<feature type="region of interest" description="Disordered" evidence="1">
    <location>
        <begin position="1"/>
        <end position="121"/>
    </location>
</feature>